<dbReference type="GO" id="GO:0005886">
    <property type="term" value="C:plasma membrane"/>
    <property type="evidence" value="ECO:0007669"/>
    <property type="project" value="TreeGrafter"/>
</dbReference>
<evidence type="ECO:0000256" key="2">
    <source>
        <dbReference type="SAM" id="SignalP"/>
    </source>
</evidence>
<protein>
    <submittedName>
        <fullName evidence="3">Uncharacterized protein</fullName>
    </submittedName>
</protein>
<organism evidence="3 4">
    <name type="scientific">Hymenochirus boettgeri</name>
    <name type="common">Congo dwarf clawed frog</name>
    <dbReference type="NCBI Taxonomy" id="247094"/>
    <lineage>
        <taxon>Eukaryota</taxon>
        <taxon>Metazoa</taxon>
        <taxon>Chordata</taxon>
        <taxon>Craniata</taxon>
        <taxon>Vertebrata</taxon>
        <taxon>Euteleostomi</taxon>
        <taxon>Amphibia</taxon>
        <taxon>Batrachia</taxon>
        <taxon>Anura</taxon>
        <taxon>Pipoidea</taxon>
        <taxon>Pipidae</taxon>
        <taxon>Pipinae</taxon>
        <taxon>Hymenochirus</taxon>
    </lineage>
</organism>
<keyword evidence="1" id="KW-0812">Transmembrane</keyword>
<dbReference type="PANTHER" id="PTHR15446">
    <property type="entry name" value="UROPLAKIN III"/>
    <property type="match status" value="1"/>
</dbReference>
<dbReference type="Proteomes" id="UP000812440">
    <property type="component" value="Chromosome 3"/>
</dbReference>
<evidence type="ECO:0000313" key="4">
    <source>
        <dbReference type="Proteomes" id="UP000812440"/>
    </source>
</evidence>
<accession>A0A8T2IZZ7</accession>
<gene>
    <name evidence="3" type="ORF">GDO86_004979</name>
</gene>
<keyword evidence="4" id="KW-1185">Reference proteome</keyword>
<feature type="transmembrane region" description="Helical" evidence="1">
    <location>
        <begin position="202"/>
        <end position="229"/>
    </location>
</feature>
<dbReference type="InterPro" id="IPR024831">
    <property type="entry name" value="Uroplakin-3"/>
</dbReference>
<dbReference type="PANTHER" id="PTHR15446:SF17">
    <property type="entry name" value="UROPLAKIN-3A"/>
    <property type="match status" value="1"/>
</dbReference>
<proteinExistence type="predicted"/>
<reference evidence="3" key="1">
    <citation type="thesis" date="2020" institute="ProQuest LLC" country="789 East Eisenhower Parkway, Ann Arbor, MI, USA">
        <title>Comparative Genomics and Chromosome Evolution.</title>
        <authorList>
            <person name="Mudd A.B."/>
        </authorList>
    </citation>
    <scope>NUCLEOTIDE SEQUENCE</scope>
    <source>
        <strain evidence="3">Female2</strain>
        <tissue evidence="3">Blood</tissue>
    </source>
</reference>
<dbReference type="OrthoDB" id="9945328at2759"/>
<name>A0A8T2IZZ7_9PIPI</name>
<evidence type="ECO:0000256" key="1">
    <source>
        <dbReference type="SAM" id="Phobius"/>
    </source>
</evidence>
<feature type="chain" id="PRO_5035725255" evidence="2">
    <location>
        <begin position="23"/>
        <end position="277"/>
    </location>
</feature>
<dbReference type="GO" id="GO:0006833">
    <property type="term" value="P:water transport"/>
    <property type="evidence" value="ECO:0007669"/>
    <property type="project" value="TreeGrafter"/>
</dbReference>
<sequence>MGGSRRLLFVLCFLRQVFYAQTDVPLLANSDFFTLNPTQTTITLEKPICMYRPAITVYLYGMVKGAPVLPLYDATTKKVFATNYSATNGGQLGPYQVASFNNPTCDNSIVLSNMADPTRVQSILTATTVRVGSDVGCLTDPNFKGICNAPLQSNTGYRFKYLFMDINNAVISETDWSPPIVTVNGNPSSTIDTWPGRRSGGMIVLTSILSTLVFIILFAYVVGFIFSIVNETPATEVQRHDTQSVPVLPKPQEIGDVTFSSALTGQERERYVAKQQA</sequence>
<keyword evidence="2" id="KW-0732">Signal</keyword>
<comment type="caution">
    <text evidence="3">The sequence shown here is derived from an EMBL/GenBank/DDBJ whole genome shotgun (WGS) entry which is preliminary data.</text>
</comment>
<dbReference type="EMBL" id="JAACNH010000006">
    <property type="protein sequence ID" value="KAG8438619.1"/>
    <property type="molecule type" value="Genomic_DNA"/>
</dbReference>
<keyword evidence="1" id="KW-1133">Transmembrane helix</keyword>
<keyword evidence="1" id="KW-0472">Membrane</keyword>
<feature type="signal peptide" evidence="2">
    <location>
        <begin position="1"/>
        <end position="22"/>
    </location>
</feature>
<dbReference type="GO" id="GO:0015840">
    <property type="term" value="P:urea transport"/>
    <property type="evidence" value="ECO:0007669"/>
    <property type="project" value="TreeGrafter"/>
</dbReference>
<evidence type="ECO:0000313" key="3">
    <source>
        <dbReference type="EMBL" id="KAG8438619.1"/>
    </source>
</evidence>
<dbReference type="AlphaFoldDB" id="A0A8T2IZZ7"/>